<organism evidence="5 6">
    <name type="scientific">Arcticibacter svalbardensis MN12-7</name>
    <dbReference type="NCBI Taxonomy" id="1150600"/>
    <lineage>
        <taxon>Bacteria</taxon>
        <taxon>Pseudomonadati</taxon>
        <taxon>Bacteroidota</taxon>
        <taxon>Sphingobacteriia</taxon>
        <taxon>Sphingobacteriales</taxon>
        <taxon>Sphingobacteriaceae</taxon>
        <taxon>Arcticibacter</taxon>
    </lineage>
</organism>
<dbReference type="OrthoDB" id="9770457at2"/>
<dbReference type="EMBL" id="AQPN01000068">
    <property type="protein sequence ID" value="EOR95051.1"/>
    <property type="molecule type" value="Genomic_DNA"/>
</dbReference>
<evidence type="ECO:0000313" key="6">
    <source>
        <dbReference type="Proteomes" id="UP000014174"/>
    </source>
</evidence>
<proteinExistence type="inferred from homology"/>
<dbReference type="RefSeq" id="WP_016194987.1">
    <property type="nucleotide sequence ID" value="NZ_AQPN01000068.1"/>
</dbReference>
<comment type="similarity">
    <text evidence="1">Belongs to the glycosyltransferase 2 family.</text>
</comment>
<dbReference type="eggNOG" id="COG1216">
    <property type="taxonomic scope" value="Bacteria"/>
</dbReference>
<dbReference type="InterPro" id="IPR029044">
    <property type="entry name" value="Nucleotide-diphossugar_trans"/>
</dbReference>
<dbReference type="Pfam" id="PF00535">
    <property type="entry name" value="Glycos_transf_2"/>
    <property type="match status" value="1"/>
</dbReference>
<evidence type="ECO:0000256" key="1">
    <source>
        <dbReference type="ARBA" id="ARBA00006739"/>
    </source>
</evidence>
<dbReference type="AlphaFoldDB" id="R9GTK7"/>
<sequence>MNNQKSIVLVIPIYNRIEVTKQGLAHIINAVNYYKESSANLYGVDIIVVDDGSSDGSKEWISLHYPQIHIVVGSGNLWWTGAVNMGIQYALDNYSDLKGIILQNDDIVIEPNWIFNYIQAIDANPQALIGCATSVLDSKNMILYGGRLMHHWFAKEKKINQGTNRSILGVNYTVSSFDLYGRGLYIPYAVFRDLGLFNNKRFKHRGDMDLPLRAKKAGYKLLVSYDAIVYELPQHAYDLDGKQRLTFKEAYTLLTDFRSSYAIKHLYYYSVIATKDAFHFVPFFIGNFYFHLRTISWRVFKNYLLKSN</sequence>
<dbReference type="PANTHER" id="PTHR43179">
    <property type="entry name" value="RHAMNOSYLTRANSFERASE WBBL"/>
    <property type="match status" value="1"/>
</dbReference>
<dbReference type="PANTHER" id="PTHR43179:SF12">
    <property type="entry name" value="GALACTOFURANOSYLTRANSFERASE GLFT2"/>
    <property type="match status" value="1"/>
</dbReference>
<feature type="domain" description="Glycosyltransferase 2-like" evidence="4">
    <location>
        <begin position="9"/>
        <end position="137"/>
    </location>
</feature>
<comment type="caution">
    <text evidence="5">The sequence shown here is derived from an EMBL/GenBank/DDBJ whole genome shotgun (WGS) entry which is preliminary data.</text>
</comment>
<gene>
    <name evidence="5" type="ORF">ADIARSV_1751</name>
</gene>
<reference evidence="5 6" key="1">
    <citation type="journal article" date="2013" name="Genome Announc.">
        <title>Draft Genome Sequence of Arcticibacter svalbardensis Strain MN12-7T, a Member of the Family Sphingobacteriaceae Isolated from an Arctic Soil Sample.</title>
        <authorList>
            <person name="Shivaji S."/>
            <person name="Ara S."/>
            <person name="Prasad S."/>
            <person name="Manasa B.P."/>
            <person name="Begum Z."/>
            <person name="Singh A."/>
            <person name="Kumar Pinnaka A."/>
        </authorList>
    </citation>
    <scope>NUCLEOTIDE SEQUENCE [LARGE SCALE GENOMIC DNA]</scope>
    <source>
        <strain evidence="5 6">MN12-7</strain>
    </source>
</reference>
<keyword evidence="3 5" id="KW-0808">Transferase</keyword>
<keyword evidence="6" id="KW-1185">Reference proteome</keyword>
<dbReference type="GO" id="GO:0016757">
    <property type="term" value="F:glycosyltransferase activity"/>
    <property type="evidence" value="ECO:0007669"/>
    <property type="project" value="UniProtKB-KW"/>
</dbReference>
<evidence type="ECO:0000259" key="4">
    <source>
        <dbReference type="Pfam" id="PF00535"/>
    </source>
</evidence>
<evidence type="ECO:0000313" key="5">
    <source>
        <dbReference type="EMBL" id="EOR95051.1"/>
    </source>
</evidence>
<accession>R9GTK7</accession>
<name>R9GTK7_9SPHI</name>
<protein>
    <submittedName>
        <fullName evidence="5">Putative glycosyltransferase</fullName>
    </submittedName>
</protein>
<keyword evidence="2" id="KW-0328">Glycosyltransferase</keyword>
<dbReference type="Proteomes" id="UP000014174">
    <property type="component" value="Unassembled WGS sequence"/>
</dbReference>
<dbReference type="InterPro" id="IPR001173">
    <property type="entry name" value="Glyco_trans_2-like"/>
</dbReference>
<dbReference type="Gene3D" id="3.90.550.10">
    <property type="entry name" value="Spore Coat Polysaccharide Biosynthesis Protein SpsA, Chain A"/>
    <property type="match status" value="1"/>
</dbReference>
<evidence type="ECO:0000256" key="2">
    <source>
        <dbReference type="ARBA" id="ARBA00022676"/>
    </source>
</evidence>
<evidence type="ECO:0000256" key="3">
    <source>
        <dbReference type="ARBA" id="ARBA00022679"/>
    </source>
</evidence>
<dbReference type="STRING" id="1150600.ADIARSV_1751"/>
<dbReference type="SUPFAM" id="SSF53448">
    <property type="entry name" value="Nucleotide-diphospho-sugar transferases"/>
    <property type="match status" value="1"/>
</dbReference>